<name>A0A329RAG1_9STRA</name>
<evidence type="ECO:0000313" key="4">
    <source>
        <dbReference type="EMBL" id="KAG2938824.1"/>
    </source>
</evidence>
<dbReference type="EMBL" id="RCMK01000279">
    <property type="protein sequence ID" value="KAG2938824.1"/>
    <property type="molecule type" value="Genomic_DNA"/>
</dbReference>
<dbReference type="InterPro" id="IPR043502">
    <property type="entry name" value="DNA/RNA_pol_sf"/>
</dbReference>
<evidence type="ECO:0000313" key="8">
    <source>
        <dbReference type="EMBL" id="RAW21471.1"/>
    </source>
</evidence>
<proteinExistence type="predicted"/>
<dbReference type="Proteomes" id="UP000774804">
    <property type="component" value="Unassembled WGS sequence"/>
</dbReference>
<dbReference type="Proteomes" id="UP000735874">
    <property type="component" value="Unassembled WGS sequence"/>
</dbReference>
<evidence type="ECO:0008006" key="10">
    <source>
        <dbReference type="Google" id="ProtNLM"/>
    </source>
</evidence>
<feature type="region of interest" description="Disordered" evidence="1">
    <location>
        <begin position="34"/>
        <end position="87"/>
    </location>
</feature>
<protein>
    <recommendedName>
        <fullName evidence="10">Reverse transcriptase domain-containing protein</fullName>
    </recommendedName>
</protein>
<sequence>MERRDCRTEDVTLFDLILEHAKVQHRYYRLVKEKDSASVASGSTRPAKAHSAKTPKQRQSPPERQFPPERDTKHAPPRPATKTSKPPIEGCLVCRGAHWFKEFPVATEEQRQEALQKFRAAKEQRVRSKAARRTSTLNNIPSGVVETLRRVQPDVRVQQLGVPVQVTLANGRVKACVEEVVVDLALTTTAGLVNVRDVSCLVLHSDVDEFLLGKDTLHSLGIDVDAMLGQLSGDGPLGHEEDELPGEEVFPTAIDVDVELTSVDDLINKALRNGMDMQYPKVMREVASQYDVWADKVGFGPPVAVESLRVTLQDGAVQFRCKQRKYPPLHSQFLRNTVQLLLDRGLIRRNNGSRWASAAVPVRKSGTVDKFRLTVEYRPVNARTVPITGTMPNVMEMLDDFAAKKKLVSFDMKDGF</sequence>
<accession>A0A329RAG1</accession>
<dbReference type="EMBL" id="RCMI01000264">
    <property type="protein sequence ID" value="KAG2921398.1"/>
    <property type="molecule type" value="Genomic_DNA"/>
</dbReference>
<dbReference type="OrthoDB" id="121905at2759"/>
<dbReference type="EMBL" id="RCMV01000246">
    <property type="protein sequence ID" value="KAG3220802.1"/>
    <property type="molecule type" value="Genomic_DNA"/>
</dbReference>
<dbReference type="VEuPathDB" id="FungiDB:PC110_g22086"/>
<reference evidence="8 9" key="1">
    <citation type="submission" date="2018-01" db="EMBL/GenBank/DDBJ databases">
        <title>Draft genome of the strawberry crown rot pathogen Phytophthora cactorum.</title>
        <authorList>
            <person name="Armitage A.D."/>
            <person name="Lysoe E."/>
            <person name="Nellist C.F."/>
            <person name="Harrison R.J."/>
            <person name="Brurberg M.B."/>
        </authorList>
    </citation>
    <scope>NUCLEOTIDE SEQUENCE [LARGE SCALE GENOMIC DNA]</scope>
    <source>
        <strain evidence="8 9">10300</strain>
    </source>
</reference>
<evidence type="ECO:0000256" key="1">
    <source>
        <dbReference type="SAM" id="MobiDB-lite"/>
    </source>
</evidence>
<dbReference type="InterPro" id="IPR051320">
    <property type="entry name" value="Viral_Replic_Matur_Polypro"/>
</dbReference>
<reference evidence="7" key="3">
    <citation type="submission" date="2021-01" db="EMBL/GenBank/DDBJ databases">
        <title>Phytophthora aleatoria, a newly-described species from Pinus radiata is distinct from Phytophthora cactorum isolates based on comparative genomics.</title>
        <authorList>
            <person name="Mcdougal R."/>
            <person name="Panda P."/>
            <person name="Williams N."/>
            <person name="Studholme D.J."/>
        </authorList>
    </citation>
    <scope>NUCLEOTIDE SEQUENCE</scope>
    <source>
        <strain evidence="7">NZFS 3830</strain>
    </source>
</reference>
<organism evidence="8 9">
    <name type="scientific">Phytophthora cactorum</name>
    <dbReference type="NCBI Taxonomy" id="29920"/>
    <lineage>
        <taxon>Eukaryota</taxon>
        <taxon>Sar</taxon>
        <taxon>Stramenopiles</taxon>
        <taxon>Oomycota</taxon>
        <taxon>Peronosporomycetes</taxon>
        <taxon>Peronosporales</taxon>
        <taxon>Peronosporaceae</taxon>
        <taxon>Phytophthora</taxon>
    </lineage>
</organism>
<reference evidence="2" key="2">
    <citation type="submission" date="2018-10" db="EMBL/GenBank/DDBJ databases">
        <title>Effector identification in a new, highly contiguous assembly of the strawberry crown rot pathogen Phytophthora cactorum.</title>
        <authorList>
            <person name="Armitage A.D."/>
            <person name="Nellist C.F."/>
            <person name="Bates H."/>
            <person name="Vickerstaff R.J."/>
            <person name="Harrison R.J."/>
        </authorList>
    </citation>
    <scope>NUCLEOTIDE SEQUENCE</scope>
    <source>
        <strain evidence="2">15-7</strain>
        <strain evidence="3">4032</strain>
        <strain evidence="4">4040</strain>
        <strain evidence="5">P415</strain>
        <strain evidence="6">P421</strain>
    </source>
</reference>
<dbReference type="Gene3D" id="3.10.10.10">
    <property type="entry name" value="HIV Type 1 Reverse Transcriptase, subunit A, domain 1"/>
    <property type="match status" value="1"/>
</dbReference>
<dbReference type="AlphaFoldDB" id="A0A329RAG1"/>
<keyword evidence="9" id="KW-1185">Reference proteome</keyword>
<evidence type="ECO:0000313" key="9">
    <source>
        <dbReference type="Proteomes" id="UP000251314"/>
    </source>
</evidence>
<dbReference type="PANTHER" id="PTHR33064">
    <property type="entry name" value="POL PROTEIN"/>
    <property type="match status" value="1"/>
</dbReference>
<gene>
    <name evidence="7" type="ORF">JG687_00004496</name>
    <name evidence="8" type="ORF">PC110_g22086</name>
    <name evidence="2" type="ORF">PC113_g10856</name>
    <name evidence="3" type="ORF">PC115_g9526</name>
    <name evidence="4" type="ORF">PC117_g11087</name>
    <name evidence="5" type="ORF">PC118_g10066</name>
    <name evidence="6" type="ORF">PC129_g8435</name>
</gene>
<dbReference type="Proteomes" id="UP000688947">
    <property type="component" value="Unassembled WGS sequence"/>
</dbReference>
<dbReference type="SUPFAM" id="SSF56672">
    <property type="entry name" value="DNA/RNA polymerases"/>
    <property type="match status" value="1"/>
</dbReference>
<dbReference type="EMBL" id="RCMG01000298">
    <property type="protein sequence ID" value="KAG2857232.1"/>
    <property type="molecule type" value="Genomic_DNA"/>
</dbReference>
<evidence type="ECO:0000313" key="5">
    <source>
        <dbReference type="EMBL" id="KAG2982261.1"/>
    </source>
</evidence>
<feature type="compositionally biased region" description="Basic residues" evidence="1">
    <location>
        <begin position="47"/>
        <end position="56"/>
    </location>
</feature>
<comment type="caution">
    <text evidence="8">The sequence shown here is derived from an EMBL/GenBank/DDBJ whole genome shotgun (WGS) entry which is preliminary data.</text>
</comment>
<evidence type="ECO:0000313" key="6">
    <source>
        <dbReference type="EMBL" id="KAG3220802.1"/>
    </source>
</evidence>
<dbReference type="Proteomes" id="UP000760860">
    <property type="component" value="Unassembled WGS sequence"/>
</dbReference>
<dbReference type="EMBL" id="JAENGZ010000155">
    <property type="protein sequence ID" value="KAG6967063.1"/>
    <property type="molecule type" value="Genomic_DNA"/>
</dbReference>
<evidence type="ECO:0000313" key="3">
    <source>
        <dbReference type="EMBL" id="KAG2921398.1"/>
    </source>
</evidence>
<dbReference type="Proteomes" id="UP000251314">
    <property type="component" value="Unassembled WGS sequence"/>
</dbReference>
<evidence type="ECO:0000313" key="7">
    <source>
        <dbReference type="EMBL" id="KAG6967063.1"/>
    </source>
</evidence>
<dbReference type="Proteomes" id="UP000697107">
    <property type="component" value="Unassembled WGS sequence"/>
</dbReference>
<evidence type="ECO:0000313" key="2">
    <source>
        <dbReference type="EMBL" id="KAG2857232.1"/>
    </source>
</evidence>
<dbReference type="EMBL" id="MJFZ01001744">
    <property type="protein sequence ID" value="RAW21471.1"/>
    <property type="molecule type" value="Genomic_DNA"/>
</dbReference>
<dbReference type="Proteomes" id="UP000736787">
    <property type="component" value="Unassembled WGS sequence"/>
</dbReference>
<dbReference type="EMBL" id="RCML01000284">
    <property type="protein sequence ID" value="KAG2982261.1"/>
    <property type="molecule type" value="Genomic_DNA"/>
</dbReference>
<dbReference type="PANTHER" id="PTHR33064:SF37">
    <property type="entry name" value="RIBONUCLEASE H"/>
    <property type="match status" value="1"/>
</dbReference>